<dbReference type="WBParaSite" id="SSLN_0000311701-mRNA-1">
    <property type="protein sequence ID" value="SSLN_0000311701-mRNA-1"/>
    <property type="gene ID" value="SSLN_0000311701"/>
</dbReference>
<name>A0A183SFL9_SCHSO</name>
<proteinExistence type="predicted"/>
<reference evidence="2" key="1">
    <citation type="submission" date="2016-06" db="UniProtKB">
        <authorList>
            <consortium name="WormBaseParasite"/>
        </authorList>
    </citation>
    <scope>IDENTIFICATION</scope>
</reference>
<accession>A0A183SFL9</accession>
<dbReference type="AlphaFoldDB" id="A0A183SFL9"/>
<organism evidence="2">
    <name type="scientific">Schistocephalus solidus</name>
    <name type="common">Tapeworm</name>
    <dbReference type="NCBI Taxonomy" id="70667"/>
    <lineage>
        <taxon>Eukaryota</taxon>
        <taxon>Metazoa</taxon>
        <taxon>Spiralia</taxon>
        <taxon>Lophotrochozoa</taxon>
        <taxon>Platyhelminthes</taxon>
        <taxon>Cestoda</taxon>
        <taxon>Eucestoda</taxon>
        <taxon>Diphyllobothriidea</taxon>
        <taxon>Diphyllobothriidae</taxon>
        <taxon>Schistocephalus</taxon>
    </lineage>
</organism>
<feature type="region of interest" description="Disordered" evidence="1">
    <location>
        <begin position="368"/>
        <end position="390"/>
    </location>
</feature>
<feature type="compositionally biased region" description="Basic and acidic residues" evidence="1">
    <location>
        <begin position="380"/>
        <end position="390"/>
    </location>
</feature>
<sequence length="928" mass="100620">LHRTPSLINKAKETIYRSFITNRRKRRQTTDLEWGSDLSAFLKVEKSEWISLNQPELKPRRITQEPRLLQPQPQPPYFPFNGSQSLSSEATCTVLPAICGTAFPSMKFVSAVMDRNRERRKSGLLTESILEKLQLNEKPVRGSYGSYLRAPEATIIVAEGGLSTEPTLLLSEPSTANASKESNALQTPLEVSQMATAKPPKSNHVLIVRENSEDTEKKPSRVMSSSAVPTAGYSTLFLGSDIALKEGFSEPTGQPPPWFPKRPRRLTADTQLGVLLRPAVPAGQPHVPPSFMIASRATADSRTSLPTNQSASKLAAHVKSRSSLQAFLPTTKPRQARLPSLTVQSKGFLPTDSLHLDVRLQAAVPASPMTEVPGGVTVERSPEQKENEDIPELERRISNFEQTATESTVLRSLSLEVALTTDQLEGLNTLYLSQPATVVFPPLQMSESVEGSLSADAARERLNFINRLKHQHTKSQFDILTGPALTRQSEDFNDAVSAVVELGDTWKQMVFLEMTADLVGLINKNGEYVQTVLLPRCDEQLNLVKELQSCVASIAELRPKTINPTKIVQLLGMSLGSREERTVLPGGLTEDEYKRRLKSRLLVLVPRLYMRRNTTLDMATSLVTRLCDVAAKVTAYLIGCEHTSAAMGYRNLTIDVLFDGLLTGAVFGTPLAGNSGISLSKNAKAPHGTAGPWIRAPGLESGLPSRTGPSQNSGIALTDALGRLLGSSGQVQEEALRQILQAVIGELGSSSQLISMLGSEVLTGGDVDADTLRRLLQSGRGEDVIQRLVDSLESQEDMLAPAGAQAALLRQLLMSLGAQEDRTESKTTSLNRLTSARGEDMDLPRGVGDSRGSLPGIPAGEDSDSMGLKVRFEEGDSTPDGTGDGTARIIREGSFQPNRQTAEGIDDTSEDTRHGSLLSAASRGEFKS</sequence>
<protein>
    <submittedName>
        <fullName evidence="2">Tastin</fullName>
    </submittedName>
</protein>
<feature type="region of interest" description="Disordered" evidence="1">
    <location>
        <begin position="819"/>
        <end position="928"/>
    </location>
</feature>
<evidence type="ECO:0000313" key="2">
    <source>
        <dbReference type="WBParaSite" id="SSLN_0000311701-mRNA-1"/>
    </source>
</evidence>
<evidence type="ECO:0000256" key="1">
    <source>
        <dbReference type="SAM" id="MobiDB-lite"/>
    </source>
</evidence>